<evidence type="ECO:0000256" key="2">
    <source>
        <dbReference type="ARBA" id="ARBA00022703"/>
    </source>
</evidence>
<evidence type="ECO:0000313" key="4">
    <source>
        <dbReference type="EMBL" id="MEQ2208028.1"/>
    </source>
</evidence>
<comment type="caution">
    <text evidence="4">The sequence shown here is derived from an EMBL/GenBank/DDBJ whole genome shotgun (WGS) entry which is preliminary data.</text>
</comment>
<dbReference type="Gene3D" id="1.10.437.10">
    <property type="entry name" value="Blc2-like"/>
    <property type="match status" value="1"/>
</dbReference>
<feature type="non-terminal residue" evidence="4">
    <location>
        <position position="1"/>
    </location>
</feature>
<dbReference type="InterPro" id="IPR036834">
    <property type="entry name" value="Bcl-2-like_sf"/>
</dbReference>
<dbReference type="SUPFAM" id="SSF56854">
    <property type="entry name" value="Bcl-2 inhibitors of programmed cell death"/>
    <property type="match status" value="1"/>
</dbReference>
<sequence length="110" mass="12732">LWEETFAVLEDYMRLFLTCSPPSTAAKELLAQDMETQHQDQSHYLIQSHRVTDVSSSLRKVMENLVGDEHFNWGRVASFLAFAGVLARQLQKQKGENPGLDPWKWKQQEL</sequence>
<name>A0ABV0RKC3_9TELE</name>
<proteinExistence type="inferred from homology"/>
<dbReference type="InterPro" id="IPR002475">
    <property type="entry name" value="Bcl2-like"/>
</dbReference>
<evidence type="ECO:0000259" key="3">
    <source>
        <dbReference type="Pfam" id="PF00452"/>
    </source>
</evidence>
<reference evidence="4 5" key="1">
    <citation type="submission" date="2021-06" db="EMBL/GenBank/DDBJ databases">
        <authorList>
            <person name="Palmer J.M."/>
        </authorList>
    </citation>
    <scope>NUCLEOTIDE SEQUENCE [LARGE SCALE GENOMIC DNA]</scope>
    <source>
        <strain evidence="4 5">XC_2019</strain>
        <tissue evidence="4">Muscle</tissue>
    </source>
</reference>
<evidence type="ECO:0000256" key="1">
    <source>
        <dbReference type="ARBA" id="ARBA00009458"/>
    </source>
</evidence>
<accession>A0ABV0RKC3</accession>
<dbReference type="EMBL" id="JAHRIN010047333">
    <property type="protein sequence ID" value="MEQ2208028.1"/>
    <property type="molecule type" value="Genomic_DNA"/>
</dbReference>
<dbReference type="Pfam" id="PF00452">
    <property type="entry name" value="Bcl-2"/>
    <property type="match status" value="1"/>
</dbReference>
<evidence type="ECO:0000313" key="5">
    <source>
        <dbReference type="Proteomes" id="UP001434883"/>
    </source>
</evidence>
<gene>
    <name evidence="4" type="ORF">XENOCAPTIV_023370</name>
</gene>
<organism evidence="4 5">
    <name type="scientific">Xenoophorus captivus</name>
    <dbReference type="NCBI Taxonomy" id="1517983"/>
    <lineage>
        <taxon>Eukaryota</taxon>
        <taxon>Metazoa</taxon>
        <taxon>Chordata</taxon>
        <taxon>Craniata</taxon>
        <taxon>Vertebrata</taxon>
        <taxon>Euteleostomi</taxon>
        <taxon>Actinopterygii</taxon>
        <taxon>Neopterygii</taxon>
        <taxon>Teleostei</taxon>
        <taxon>Neoteleostei</taxon>
        <taxon>Acanthomorphata</taxon>
        <taxon>Ovalentaria</taxon>
        <taxon>Atherinomorphae</taxon>
        <taxon>Cyprinodontiformes</taxon>
        <taxon>Goodeidae</taxon>
        <taxon>Xenoophorus</taxon>
    </lineage>
</organism>
<dbReference type="Proteomes" id="UP001434883">
    <property type="component" value="Unassembled WGS sequence"/>
</dbReference>
<feature type="domain" description="Bcl-2 Bcl-2 homology region 1-3" evidence="3">
    <location>
        <begin position="30"/>
        <end position="95"/>
    </location>
</feature>
<keyword evidence="2" id="KW-0053">Apoptosis</keyword>
<keyword evidence="5" id="KW-1185">Reference proteome</keyword>
<protein>
    <recommendedName>
        <fullName evidence="3">Bcl-2 Bcl-2 homology region 1-3 domain-containing protein</fullName>
    </recommendedName>
</protein>
<dbReference type="PROSITE" id="PS50062">
    <property type="entry name" value="BCL2_FAMILY"/>
    <property type="match status" value="1"/>
</dbReference>
<comment type="similarity">
    <text evidence="1">Belongs to the Bcl-2 family.</text>
</comment>
<dbReference type="InterPro" id="IPR046371">
    <property type="entry name" value="Bcl-2_BH1-3"/>
</dbReference>